<dbReference type="AlphaFoldDB" id="A0A7R9HMJ1"/>
<proteinExistence type="inferred from homology"/>
<evidence type="ECO:0000256" key="3">
    <source>
        <dbReference type="ARBA" id="ARBA00022679"/>
    </source>
</evidence>
<keyword evidence="3" id="KW-0808">Transferase</keyword>
<evidence type="ECO:0000256" key="4">
    <source>
        <dbReference type="ARBA" id="ARBA00023268"/>
    </source>
</evidence>
<evidence type="ECO:0000256" key="2">
    <source>
        <dbReference type="ARBA" id="ARBA00022603"/>
    </source>
</evidence>
<evidence type="ECO:0000256" key="1">
    <source>
        <dbReference type="ARBA" id="ARBA00008361"/>
    </source>
</evidence>
<keyword evidence="4" id="KW-0511">Multifunctional enzyme</keyword>
<dbReference type="InterPro" id="IPR013216">
    <property type="entry name" value="Methyltransf_11"/>
</dbReference>
<dbReference type="FunFam" id="3.40.50.150:FF:000110">
    <property type="entry name" value="methyltransferase-like protein 13 isoform X1"/>
    <property type="match status" value="1"/>
</dbReference>
<feature type="domain" description="Methyltransferase type 11" evidence="6">
    <location>
        <begin position="47"/>
        <end position="152"/>
    </location>
</feature>
<dbReference type="PANTHER" id="PTHR12176:SF78">
    <property type="entry name" value="EEF1A LYSINE AND N-TERMINAL METHYLTRANSFERASE"/>
    <property type="match status" value="1"/>
</dbReference>
<protein>
    <recommendedName>
        <fullName evidence="6">Methyltransferase type 11 domain-containing protein</fullName>
    </recommendedName>
</protein>
<sequence>MKNSAKKFTGTLSLKEEEQKPSNGKYGEYPELCGLLHKYIKGKDVVLVVGCGNSSLSADLFDVGYRNITNIDISPVVVRQMTELHLKTRPTMVFQQMDALDMSFPNEQFSVVLDKGTLDALMSDTSPETDRKINKLFSEIDRVLRVGGRYVCVSLLQSHILLKLLEFFPSAGWMLRVCRCEEAEQKTAQAGEGAGLPVFLVVCTKFKKLPNMRPVLELCLAGDLIQRVNSPQDVTSTVSSLQQSALVVSRLTRGPVAGHGEVNLDLYRPTEESPRYTVHVLDQANTRLTGRKYAAFIVPQGREMEWLFSTPEGRVTLQKSTGFDRLAVVALHRNQEYKDLEAVQEELNDSILHLAPPGLGKNPTVHYTQLVIPFLSVGSDVGRREVCYRGHSPISGDFIVEEVERDGGNLFRRLVFLDNQNVVQSEARLKLLKSRKGKPRKVVDVGFLACEHHTYMTVGVAMAAPEGAECSVAVIGLGGGGLCIAMMCQIRVTAVDIDPTILEVATEYFNLVQDERLEVYIRDGLHFIKQAAEKGTTFEAVLFDVDNKSPSSAISCPPAQFLEEDLLRQVKTLIGDQGVFVLNLVCRMDQVRSNIISTLSSIFGSVCSYKLEQEVNEIVFCTNQGPLDQQQWRLMVEEAATKVNSLVKKKKLQSLDLVTTETFVGSLNVPV</sequence>
<dbReference type="InterPro" id="IPR051419">
    <property type="entry name" value="Lys/N-term_MeTrsfase_sf"/>
</dbReference>
<feature type="region of interest" description="Disordered" evidence="5">
    <location>
        <begin position="1"/>
        <end position="23"/>
    </location>
</feature>
<dbReference type="GO" id="GO:0032259">
    <property type="term" value="P:methylation"/>
    <property type="evidence" value="ECO:0007669"/>
    <property type="project" value="UniProtKB-KW"/>
</dbReference>
<dbReference type="CDD" id="cd02440">
    <property type="entry name" value="AdoMet_MTases"/>
    <property type="match status" value="2"/>
</dbReference>
<evidence type="ECO:0000313" key="7">
    <source>
        <dbReference type="EMBL" id="CAD7427882.1"/>
    </source>
</evidence>
<dbReference type="EMBL" id="OB793572">
    <property type="protein sequence ID" value="CAD7427882.1"/>
    <property type="molecule type" value="Genomic_DNA"/>
</dbReference>
<dbReference type="Gene3D" id="3.40.50.150">
    <property type="entry name" value="Vaccinia Virus protein VP39"/>
    <property type="match status" value="2"/>
</dbReference>
<dbReference type="InterPro" id="IPR029063">
    <property type="entry name" value="SAM-dependent_MTases_sf"/>
</dbReference>
<dbReference type="Pfam" id="PF01564">
    <property type="entry name" value="Spermine_synth"/>
    <property type="match status" value="1"/>
</dbReference>
<organism evidence="7">
    <name type="scientific">Timema monikensis</name>
    <dbReference type="NCBI Taxonomy" id="170555"/>
    <lineage>
        <taxon>Eukaryota</taxon>
        <taxon>Metazoa</taxon>
        <taxon>Ecdysozoa</taxon>
        <taxon>Arthropoda</taxon>
        <taxon>Hexapoda</taxon>
        <taxon>Insecta</taxon>
        <taxon>Pterygota</taxon>
        <taxon>Neoptera</taxon>
        <taxon>Polyneoptera</taxon>
        <taxon>Phasmatodea</taxon>
        <taxon>Timematodea</taxon>
        <taxon>Timematoidea</taxon>
        <taxon>Timematidae</taxon>
        <taxon>Timema</taxon>
    </lineage>
</organism>
<evidence type="ECO:0000259" key="6">
    <source>
        <dbReference type="Pfam" id="PF08241"/>
    </source>
</evidence>
<dbReference type="GO" id="GO:0008757">
    <property type="term" value="F:S-adenosylmethionine-dependent methyltransferase activity"/>
    <property type="evidence" value="ECO:0007669"/>
    <property type="project" value="InterPro"/>
</dbReference>
<comment type="similarity">
    <text evidence="1">Belongs to the methyltransferase superfamily.</text>
</comment>
<accession>A0A7R9HMJ1</accession>
<dbReference type="SUPFAM" id="SSF53335">
    <property type="entry name" value="S-adenosyl-L-methionine-dependent methyltransferases"/>
    <property type="match status" value="2"/>
</dbReference>
<keyword evidence="2" id="KW-0489">Methyltransferase</keyword>
<dbReference type="Pfam" id="PF08241">
    <property type="entry name" value="Methyltransf_11"/>
    <property type="match status" value="1"/>
</dbReference>
<name>A0A7R9HMJ1_9NEOP</name>
<dbReference type="PANTHER" id="PTHR12176">
    <property type="entry name" value="SAM-DEPENDENT METHYLTRANSFERASE SUPERFAMILY PROTEIN"/>
    <property type="match status" value="1"/>
</dbReference>
<reference evidence="7" key="1">
    <citation type="submission" date="2020-11" db="EMBL/GenBank/DDBJ databases">
        <authorList>
            <person name="Tran Van P."/>
        </authorList>
    </citation>
    <scope>NUCLEOTIDE SEQUENCE</scope>
</reference>
<evidence type="ECO:0000256" key="5">
    <source>
        <dbReference type="SAM" id="MobiDB-lite"/>
    </source>
</evidence>
<gene>
    <name evidence="7" type="ORF">TMSB3V08_LOCUS4709</name>
</gene>